<dbReference type="EMBL" id="PJQM01006748">
    <property type="protein sequence ID" value="RCH79168.1"/>
    <property type="molecule type" value="Genomic_DNA"/>
</dbReference>
<dbReference type="Proteomes" id="UP000253551">
    <property type="component" value="Unassembled WGS sequence"/>
</dbReference>
<comment type="caution">
    <text evidence="1">The sequence shown here is derived from an EMBL/GenBank/DDBJ whole genome shotgun (WGS) entry which is preliminary data.</text>
</comment>
<sequence>MPYRLKETLPDPQTYCSIRIECELSPRTLESATAALPRSIYGVSIIDENEKKVVGMGRIIGDEFAFMYVVDVYKHATKDCDVVLLAVGSAKHLYAKFGFNDTAPRTIAMRYQRDAPKDHRIYFR</sequence>
<proteinExistence type="predicted"/>
<organism evidence="1 2">
    <name type="scientific">Rhizopus stolonifer</name>
    <name type="common">Rhizopus nigricans</name>
    <dbReference type="NCBI Taxonomy" id="4846"/>
    <lineage>
        <taxon>Eukaryota</taxon>
        <taxon>Fungi</taxon>
        <taxon>Fungi incertae sedis</taxon>
        <taxon>Mucoromycota</taxon>
        <taxon>Mucoromycotina</taxon>
        <taxon>Mucoromycetes</taxon>
        <taxon>Mucorales</taxon>
        <taxon>Mucorineae</taxon>
        <taxon>Rhizopodaceae</taxon>
        <taxon>Rhizopus</taxon>
    </lineage>
</organism>
<reference evidence="1 2" key="1">
    <citation type="journal article" date="2018" name="G3 (Bethesda)">
        <title>Phylogenetic and Phylogenomic Definition of Rhizopus Species.</title>
        <authorList>
            <person name="Gryganskyi A.P."/>
            <person name="Golan J."/>
            <person name="Dolatabadi S."/>
            <person name="Mondo S."/>
            <person name="Robb S."/>
            <person name="Idnurm A."/>
            <person name="Muszewska A."/>
            <person name="Steczkiewicz K."/>
            <person name="Masonjones S."/>
            <person name="Liao H.L."/>
            <person name="Gajdeczka M.T."/>
            <person name="Anike F."/>
            <person name="Vuek A."/>
            <person name="Anishchenko I.M."/>
            <person name="Voigt K."/>
            <person name="de Hoog G.S."/>
            <person name="Smith M.E."/>
            <person name="Heitman J."/>
            <person name="Vilgalys R."/>
            <person name="Stajich J.E."/>
        </authorList>
    </citation>
    <scope>NUCLEOTIDE SEQUENCE [LARGE SCALE GENOMIC DNA]</scope>
    <source>
        <strain evidence="1 2">LSU 92-RS-03</strain>
    </source>
</reference>
<evidence type="ECO:0000313" key="2">
    <source>
        <dbReference type="Proteomes" id="UP000253551"/>
    </source>
</evidence>
<dbReference type="STRING" id="4846.A0A367INC1"/>
<dbReference type="OrthoDB" id="2744543at2759"/>
<protein>
    <submittedName>
        <fullName evidence="1">Uncharacterized protein</fullName>
    </submittedName>
</protein>
<gene>
    <name evidence="1" type="ORF">CU098_005049</name>
</gene>
<dbReference type="UniPathway" id="UPA00113">
    <property type="reaction ID" value="UER00529"/>
</dbReference>
<keyword evidence="2" id="KW-1185">Reference proteome</keyword>
<dbReference type="AlphaFoldDB" id="A0A367INC1"/>
<evidence type="ECO:0000313" key="1">
    <source>
        <dbReference type="EMBL" id="RCH79168.1"/>
    </source>
</evidence>
<name>A0A367INC1_RHIST</name>
<dbReference type="InterPro" id="IPR016181">
    <property type="entry name" value="Acyl_CoA_acyltransferase"/>
</dbReference>
<dbReference type="GO" id="GO:0006048">
    <property type="term" value="P:UDP-N-acetylglucosamine biosynthetic process"/>
    <property type="evidence" value="ECO:0007669"/>
    <property type="project" value="UniProtKB-UniPathway"/>
</dbReference>
<accession>A0A367INC1</accession>
<dbReference type="Gene3D" id="3.40.630.30">
    <property type="match status" value="1"/>
</dbReference>
<dbReference type="SUPFAM" id="SSF55729">
    <property type="entry name" value="Acyl-CoA N-acyltransferases (Nat)"/>
    <property type="match status" value="1"/>
</dbReference>